<dbReference type="Proteomes" id="UP001152531">
    <property type="component" value="Unassembled WGS sequence"/>
</dbReference>
<keyword evidence="2" id="KW-1185">Reference proteome</keyword>
<proteinExistence type="predicted"/>
<organism evidence="1 2">
    <name type="scientific">[Candida] jaroonii</name>
    <dbReference type="NCBI Taxonomy" id="467808"/>
    <lineage>
        <taxon>Eukaryota</taxon>
        <taxon>Fungi</taxon>
        <taxon>Dikarya</taxon>
        <taxon>Ascomycota</taxon>
        <taxon>Saccharomycotina</taxon>
        <taxon>Pichiomycetes</taxon>
        <taxon>Debaryomycetaceae</taxon>
        <taxon>Yamadazyma</taxon>
    </lineage>
</organism>
<evidence type="ECO:0000313" key="1">
    <source>
        <dbReference type="EMBL" id="CAH6718158.1"/>
    </source>
</evidence>
<gene>
    <name evidence="1" type="ORF">CLIB1444_01S00430</name>
</gene>
<dbReference type="EMBL" id="CALSDN010000001">
    <property type="protein sequence ID" value="CAH6718158.1"/>
    <property type="molecule type" value="Genomic_DNA"/>
</dbReference>
<accession>A0ACA9XZV7</accession>
<evidence type="ECO:0000313" key="2">
    <source>
        <dbReference type="Proteomes" id="UP001152531"/>
    </source>
</evidence>
<comment type="caution">
    <text evidence="1">The sequence shown here is derived from an EMBL/GenBank/DDBJ whole genome shotgun (WGS) entry which is preliminary data.</text>
</comment>
<protein>
    <submittedName>
        <fullName evidence="1">Uncharacterized protein</fullName>
    </submittedName>
</protein>
<name>A0ACA9XZV7_9ASCO</name>
<sequence>MDELSKTIDQFLSFTNIQNHHFGIPKVNYHSTSKSNALFAAELKYYQSYKTLISNINELIYLNELKNLQNTSNNNLNDQYDSIMKEIPGNFQDKPIEYLQSLNNFKTDTLLNTYLQITLPVLRSIHHYNDYLTSTETVIHNNLENLYSQTNGQQDVNINKILDLYNKNNELTEQYNDLQSDIKRILKLIKPKLKNLNEIDETLQSLESENNDKRLTFIKNHQYDEQAIKKLFKKLVQKWCHISILCDFLPNFILCLPLDWFDDNICNQIMEKCAELNEKYGHFQTLLNKDNIKDMTLDQLLMIDLK</sequence>
<reference evidence="1" key="1">
    <citation type="submission" date="2022-06" db="EMBL/GenBank/DDBJ databases">
        <authorList>
            <person name="Legras J.-L."/>
            <person name="Devillers H."/>
            <person name="Grondin C."/>
        </authorList>
    </citation>
    <scope>NUCLEOTIDE SEQUENCE</scope>
    <source>
        <strain evidence="1">CLIB 1444</strain>
    </source>
</reference>